<proteinExistence type="predicted"/>
<accession>A0A6H0KLB3</accession>
<dbReference type="AlphaFoldDB" id="A0A6H0KLB3"/>
<feature type="chain" id="PRO_5026238693" description="Lipoprotein" evidence="1">
    <location>
        <begin position="20"/>
        <end position="250"/>
    </location>
</feature>
<reference evidence="2 3" key="1">
    <citation type="submission" date="2020-03" db="EMBL/GenBank/DDBJ databases">
        <title>Genomic analysis of Bacteroides faecium CBA7301.</title>
        <authorList>
            <person name="Kim J."/>
            <person name="Roh S.W."/>
        </authorList>
    </citation>
    <scope>NUCLEOTIDE SEQUENCE [LARGE SCALE GENOMIC DNA]</scope>
    <source>
        <strain evidence="2 3">CBA7301</strain>
    </source>
</reference>
<organism evidence="2 3">
    <name type="scientific">Bacteroides faecium</name>
    <dbReference type="NCBI Taxonomy" id="2715212"/>
    <lineage>
        <taxon>Bacteria</taxon>
        <taxon>Pseudomonadati</taxon>
        <taxon>Bacteroidota</taxon>
        <taxon>Bacteroidia</taxon>
        <taxon>Bacteroidales</taxon>
        <taxon>Bacteroidaceae</taxon>
        <taxon>Bacteroides</taxon>
    </lineage>
</organism>
<evidence type="ECO:0000313" key="2">
    <source>
        <dbReference type="EMBL" id="QIU93973.1"/>
    </source>
</evidence>
<keyword evidence="1" id="KW-0732">Signal</keyword>
<name>A0A6H0KLB3_9BACE</name>
<dbReference type="RefSeq" id="WP_167961609.1">
    <property type="nucleotide sequence ID" value="NZ_CP050831.1"/>
</dbReference>
<sequence length="250" mass="28340">MKNRIKFQLLTVLLFSVFAACSKEDVSGEPDDGGGGTATDRPFDEVLVGDFESEKTSPYFFRFGNKGNAKEEFDYLPRWNYDYEVINNPVQGSGNRSGRVLSYQSMEAQNYGIKIMFTQPVQVRGLRSISFKIYQPANVIGKTTWTGSASASRQKLCVKLLSEFNTINDFKQDEGLVLEDVVLDFIQENSWVDCRFVFDPEVVSSWKLELFKEGVRGLAIMPTYGAGVTLSEHSVYKCYIDDIRLNFPEE</sequence>
<evidence type="ECO:0000256" key="1">
    <source>
        <dbReference type="SAM" id="SignalP"/>
    </source>
</evidence>
<evidence type="ECO:0008006" key="4">
    <source>
        <dbReference type="Google" id="ProtNLM"/>
    </source>
</evidence>
<gene>
    <name evidence="2" type="ORF">BacF7301_07360</name>
</gene>
<feature type="signal peptide" evidence="1">
    <location>
        <begin position="1"/>
        <end position="19"/>
    </location>
</feature>
<dbReference type="PROSITE" id="PS51257">
    <property type="entry name" value="PROKAR_LIPOPROTEIN"/>
    <property type="match status" value="1"/>
</dbReference>
<dbReference type="KEGG" id="bfc:BacF7301_07360"/>
<protein>
    <recommendedName>
        <fullName evidence="4">Lipoprotein</fullName>
    </recommendedName>
</protein>
<dbReference type="Proteomes" id="UP000501780">
    <property type="component" value="Chromosome"/>
</dbReference>
<keyword evidence="3" id="KW-1185">Reference proteome</keyword>
<dbReference type="EMBL" id="CP050831">
    <property type="protein sequence ID" value="QIU93973.1"/>
    <property type="molecule type" value="Genomic_DNA"/>
</dbReference>
<evidence type="ECO:0000313" key="3">
    <source>
        <dbReference type="Proteomes" id="UP000501780"/>
    </source>
</evidence>